<protein>
    <submittedName>
        <fullName evidence="1">Uncharacterized protein</fullName>
    </submittedName>
</protein>
<reference evidence="1" key="1">
    <citation type="journal article" date="2022" name="bioRxiv">
        <title>Sequencing and chromosome-scale assembly of the giantPleurodeles waltlgenome.</title>
        <authorList>
            <person name="Brown T."/>
            <person name="Elewa A."/>
            <person name="Iarovenko S."/>
            <person name="Subramanian E."/>
            <person name="Araus A.J."/>
            <person name="Petzold A."/>
            <person name="Susuki M."/>
            <person name="Suzuki K.-i.T."/>
            <person name="Hayashi T."/>
            <person name="Toyoda A."/>
            <person name="Oliveira C."/>
            <person name="Osipova E."/>
            <person name="Leigh N.D."/>
            <person name="Simon A."/>
            <person name="Yun M.H."/>
        </authorList>
    </citation>
    <scope>NUCLEOTIDE SEQUENCE</scope>
    <source>
        <strain evidence="1">20211129_DDA</strain>
        <tissue evidence="1">Liver</tissue>
    </source>
</reference>
<dbReference type="Proteomes" id="UP001066276">
    <property type="component" value="Chromosome 1_2"/>
</dbReference>
<evidence type="ECO:0000313" key="1">
    <source>
        <dbReference type="EMBL" id="KAJ1209957.1"/>
    </source>
</evidence>
<proteinExistence type="predicted"/>
<sequence>MKALMSFHFYRTNVRNAENSARCPEIDGQHAANDVQSVSGCLGDALLINRAFAHASNALGDARGMRLRILGNDACASSGSWVSCILGNSCTQSGS</sequence>
<name>A0AAV7WBH4_PLEWA</name>
<comment type="caution">
    <text evidence="1">The sequence shown here is derived from an EMBL/GenBank/DDBJ whole genome shotgun (WGS) entry which is preliminary data.</text>
</comment>
<organism evidence="1 2">
    <name type="scientific">Pleurodeles waltl</name>
    <name type="common">Iberian ribbed newt</name>
    <dbReference type="NCBI Taxonomy" id="8319"/>
    <lineage>
        <taxon>Eukaryota</taxon>
        <taxon>Metazoa</taxon>
        <taxon>Chordata</taxon>
        <taxon>Craniata</taxon>
        <taxon>Vertebrata</taxon>
        <taxon>Euteleostomi</taxon>
        <taxon>Amphibia</taxon>
        <taxon>Batrachia</taxon>
        <taxon>Caudata</taxon>
        <taxon>Salamandroidea</taxon>
        <taxon>Salamandridae</taxon>
        <taxon>Pleurodelinae</taxon>
        <taxon>Pleurodeles</taxon>
    </lineage>
</organism>
<evidence type="ECO:0000313" key="2">
    <source>
        <dbReference type="Proteomes" id="UP001066276"/>
    </source>
</evidence>
<gene>
    <name evidence="1" type="ORF">NDU88_005326</name>
</gene>
<dbReference type="AlphaFoldDB" id="A0AAV7WBH4"/>
<accession>A0AAV7WBH4</accession>
<keyword evidence="2" id="KW-1185">Reference proteome</keyword>
<dbReference type="EMBL" id="JANPWB010000002">
    <property type="protein sequence ID" value="KAJ1209957.1"/>
    <property type="molecule type" value="Genomic_DNA"/>
</dbReference>